<dbReference type="EMBL" id="GG657758">
    <property type="protein sequence ID" value="EFL39431.1"/>
    <property type="molecule type" value="Genomic_DNA"/>
</dbReference>
<evidence type="ECO:0000313" key="8">
    <source>
        <dbReference type="EMBL" id="EFL39431.1"/>
    </source>
</evidence>
<evidence type="ECO:0000256" key="5">
    <source>
        <dbReference type="ARBA" id="ARBA00022989"/>
    </source>
</evidence>
<feature type="region of interest" description="Disordered" evidence="7">
    <location>
        <begin position="1"/>
        <end position="43"/>
    </location>
</feature>
<dbReference type="AlphaFoldDB" id="D9XSM4"/>
<dbReference type="eggNOG" id="ENOG5031R19">
    <property type="taxonomic scope" value="Bacteria"/>
</dbReference>
<evidence type="ECO:0000256" key="1">
    <source>
        <dbReference type="ARBA" id="ARBA00004236"/>
    </source>
</evidence>
<gene>
    <name evidence="8" type="ORF">SSRG_02235</name>
</gene>
<proteinExistence type="inferred from homology"/>
<keyword evidence="9" id="KW-1185">Reference proteome</keyword>
<keyword evidence="3" id="KW-1003">Cell membrane</keyword>
<dbReference type="STRING" id="467200.SSRG_02235"/>
<reference evidence="8" key="1">
    <citation type="submission" date="2009-02" db="EMBL/GenBank/DDBJ databases">
        <title>Annotation of Streptomyces griseoflavus strain Tu4000.</title>
        <authorList>
            <consortium name="The Broad Institute Genome Sequencing Platform"/>
            <consortium name="Broad Institute Microbial Sequencing Center"/>
            <person name="Fischbach M."/>
            <person name="Godfrey P."/>
            <person name="Ward D."/>
            <person name="Young S."/>
            <person name="Zeng Q."/>
            <person name="Koehrsen M."/>
            <person name="Alvarado L."/>
            <person name="Berlin A.M."/>
            <person name="Bochicchio J."/>
            <person name="Borenstein D."/>
            <person name="Chapman S.B."/>
            <person name="Chen Z."/>
            <person name="Engels R."/>
            <person name="Freedman E."/>
            <person name="Gellesch M."/>
            <person name="Goldberg J."/>
            <person name="Griggs A."/>
            <person name="Gujja S."/>
            <person name="Heilman E.R."/>
            <person name="Heiman D.I."/>
            <person name="Hepburn T.A."/>
            <person name="Howarth C."/>
            <person name="Jen D."/>
            <person name="Larson L."/>
            <person name="Lewis B."/>
            <person name="Mehta T."/>
            <person name="Park D."/>
            <person name="Pearson M."/>
            <person name="Richards J."/>
            <person name="Roberts A."/>
            <person name="Saif S."/>
            <person name="Shea T.D."/>
            <person name="Shenoy N."/>
            <person name="Sisk P."/>
            <person name="Stolte C."/>
            <person name="Sykes S.N."/>
            <person name="Thomson T."/>
            <person name="Walk T."/>
            <person name="White J."/>
            <person name="Yandava C."/>
            <person name="Straight P."/>
            <person name="Clardy J."/>
            <person name="Hung D."/>
            <person name="Kolter R."/>
            <person name="Mekalanos J."/>
            <person name="Walker S."/>
            <person name="Walsh C.T."/>
            <person name="Wieland-Brown L.C."/>
            <person name="Haas B."/>
            <person name="Nusbaum C."/>
            <person name="Birren B."/>
        </authorList>
    </citation>
    <scope>NUCLEOTIDE SEQUENCE [LARGE SCALE GENOMIC DNA]</scope>
    <source>
        <strain evidence="8">Tu4000</strain>
    </source>
</reference>
<feature type="compositionally biased region" description="Low complexity" evidence="7">
    <location>
        <begin position="9"/>
        <end position="32"/>
    </location>
</feature>
<evidence type="ECO:0008006" key="10">
    <source>
        <dbReference type="Google" id="ProtNLM"/>
    </source>
</evidence>
<dbReference type="OrthoDB" id="3697696at2"/>
<name>D9XSM4_9ACTN</name>
<dbReference type="InterPro" id="IPR038468">
    <property type="entry name" value="MmpS_C"/>
</dbReference>
<sequence length="180" mass="17732">MSPKESAEESAAPENANAPESANAPEKANAAEAENDGDAAGGDGGGGGGRAGLVIAAVLLLACGGLVGYGLLDTEDEPEPPATRTAAVTYEVTGDGPAEISYLGRDTDGAATVVRHAELPWKRTVQVPLGQVPTVAVVLGEKGGQAACTLAVRGKHLQSATAAGEFGRATCSAGQLPDGG</sequence>
<comment type="subcellular location">
    <subcellularLocation>
        <location evidence="1">Cell membrane</location>
    </subcellularLocation>
</comment>
<dbReference type="Pfam" id="PF05423">
    <property type="entry name" value="Mycobact_memb"/>
    <property type="match status" value="1"/>
</dbReference>
<protein>
    <recommendedName>
        <fullName evidence="10">MmpS family membrane protein</fullName>
    </recommendedName>
</protein>
<comment type="similarity">
    <text evidence="2">Belongs to the MmpS family.</text>
</comment>
<accession>D9XSM4</accession>
<dbReference type="GO" id="GO:0005886">
    <property type="term" value="C:plasma membrane"/>
    <property type="evidence" value="ECO:0007669"/>
    <property type="project" value="UniProtKB-SubCell"/>
</dbReference>
<evidence type="ECO:0000256" key="2">
    <source>
        <dbReference type="ARBA" id="ARBA00007531"/>
    </source>
</evidence>
<organism evidence="8 9">
    <name type="scientific">Streptomyces griseoflavus Tu4000</name>
    <dbReference type="NCBI Taxonomy" id="467200"/>
    <lineage>
        <taxon>Bacteria</taxon>
        <taxon>Bacillati</taxon>
        <taxon>Actinomycetota</taxon>
        <taxon>Actinomycetes</taxon>
        <taxon>Kitasatosporales</taxon>
        <taxon>Streptomycetaceae</taxon>
        <taxon>Streptomyces</taxon>
    </lineage>
</organism>
<evidence type="ECO:0000313" key="9">
    <source>
        <dbReference type="Proteomes" id="UP000002968"/>
    </source>
</evidence>
<evidence type="ECO:0000256" key="6">
    <source>
        <dbReference type="ARBA" id="ARBA00023136"/>
    </source>
</evidence>
<keyword evidence="6" id="KW-0472">Membrane</keyword>
<dbReference type="HOGENOM" id="CLU_106745_0_0_11"/>
<keyword evidence="4" id="KW-0812">Transmembrane</keyword>
<dbReference type="Proteomes" id="UP000002968">
    <property type="component" value="Unassembled WGS sequence"/>
</dbReference>
<keyword evidence="5" id="KW-1133">Transmembrane helix</keyword>
<dbReference type="Gene3D" id="2.60.40.2880">
    <property type="entry name" value="MmpS1-5, C-terminal soluble domain"/>
    <property type="match status" value="1"/>
</dbReference>
<evidence type="ECO:0000256" key="3">
    <source>
        <dbReference type="ARBA" id="ARBA00022475"/>
    </source>
</evidence>
<evidence type="ECO:0000256" key="4">
    <source>
        <dbReference type="ARBA" id="ARBA00022692"/>
    </source>
</evidence>
<dbReference type="InterPro" id="IPR008693">
    <property type="entry name" value="MmpS"/>
</dbReference>
<evidence type="ECO:0000256" key="7">
    <source>
        <dbReference type="SAM" id="MobiDB-lite"/>
    </source>
</evidence>